<comment type="caution">
    <text evidence="8">Lacks conserved residue(s) required for the propagation of feature annotation.</text>
</comment>
<dbReference type="SUPFAM" id="SSF55326">
    <property type="entry name" value="PurM N-terminal domain-like"/>
    <property type="match status" value="2"/>
</dbReference>
<feature type="domain" description="PurM-like C-terminal" evidence="10">
    <location>
        <begin position="571"/>
        <end position="709"/>
    </location>
</feature>
<evidence type="ECO:0000256" key="7">
    <source>
        <dbReference type="ARBA" id="ARBA00022842"/>
    </source>
</evidence>
<feature type="binding site" evidence="8">
    <location>
        <position position="240"/>
    </location>
    <ligand>
        <name>substrate</name>
    </ligand>
</feature>
<feature type="binding site" evidence="8">
    <location>
        <position position="528"/>
    </location>
    <ligand>
        <name>ATP</name>
        <dbReference type="ChEBI" id="CHEBI:30616"/>
    </ligand>
</feature>
<feature type="active site" description="Proton acceptor" evidence="8">
    <location>
        <position position="95"/>
    </location>
</feature>
<dbReference type="Pfam" id="PF18072">
    <property type="entry name" value="FGAR-AT_linker"/>
    <property type="match status" value="1"/>
</dbReference>
<dbReference type="HAMAP" id="MF_00420">
    <property type="entry name" value="PurL_2"/>
    <property type="match status" value="1"/>
</dbReference>
<dbReference type="FunFam" id="3.30.1330.10:FF:000004">
    <property type="entry name" value="Phosphoribosylformylglycinamidine synthase subunit PurL"/>
    <property type="match status" value="1"/>
</dbReference>
<keyword evidence="3 8" id="KW-0479">Metal-binding</keyword>
<evidence type="ECO:0000256" key="8">
    <source>
        <dbReference type="HAMAP-Rule" id="MF_00420"/>
    </source>
</evidence>
<dbReference type="GO" id="GO:0005737">
    <property type="term" value="C:cytoplasm"/>
    <property type="evidence" value="ECO:0007669"/>
    <property type="project" value="UniProtKB-SubCell"/>
</dbReference>
<feature type="domain" description="Phosphoribosylformylglycinamidine synthase linker" evidence="11">
    <location>
        <begin position="14"/>
        <end position="53"/>
    </location>
</feature>
<keyword evidence="5 8" id="KW-0658">Purine biosynthesis</keyword>
<dbReference type="CDD" id="cd02203">
    <property type="entry name" value="PurL_repeat1"/>
    <property type="match status" value="1"/>
</dbReference>
<dbReference type="STRING" id="1166340.SAMN05192583_0717"/>
<keyword evidence="6 8" id="KW-0067">ATP-binding</keyword>
<dbReference type="OrthoDB" id="9804441at2"/>
<comment type="catalytic activity">
    <reaction evidence="8">
        <text>N(2)-formyl-N(1)-(5-phospho-beta-D-ribosyl)glycinamide + L-glutamine + ATP + H2O = 2-formamido-N(1)-(5-O-phospho-beta-D-ribosyl)acetamidine + L-glutamate + ADP + phosphate + H(+)</text>
        <dbReference type="Rhea" id="RHEA:17129"/>
        <dbReference type="ChEBI" id="CHEBI:15377"/>
        <dbReference type="ChEBI" id="CHEBI:15378"/>
        <dbReference type="ChEBI" id="CHEBI:29985"/>
        <dbReference type="ChEBI" id="CHEBI:30616"/>
        <dbReference type="ChEBI" id="CHEBI:43474"/>
        <dbReference type="ChEBI" id="CHEBI:58359"/>
        <dbReference type="ChEBI" id="CHEBI:147286"/>
        <dbReference type="ChEBI" id="CHEBI:147287"/>
        <dbReference type="ChEBI" id="CHEBI:456216"/>
        <dbReference type="EC" id="6.3.5.3"/>
    </reaction>
</comment>
<dbReference type="InterPro" id="IPR016188">
    <property type="entry name" value="PurM-like_N"/>
</dbReference>
<dbReference type="GO" id="GO:0004642">
    <property type="term" value="F:phosphoribosylformylglycinamidine synthase activity"/>
    <property type="evidence" value="ECO:0007669"/>
    <property type="project" value="UniProtKB-UniRule"/>
</dbReference>
<dbReference type="GO" id="GO:0006189">
    <property type="term" value="P:'de novo' IMP biosynthetic process"/>
    <property type="evidence" value="ECO:0007669"/>
    <property type="project" value="UniProtKB-UniRule"/>
</dbReference>
<dbReference type="UniPathway" id="UPA00074">
    <property type="reaction ID" value="UER00128"/>
</dbReference>
<dbReference type="GO" id="GO:0000287">
    <property type="term" value="F:magnesium ion binding"/>
    <property type="evidence" value="ECO:0007669"/>
    <property type="project" value="UniProtKB-UniRule"/>
</dbReference>
<feature type="binding site" evidence="8">
    <location>
        <position position="529"/>
    </location>
    <ligand>
        <name>Mg(2+)</name>
        <dbReference type="ChEBI" id="CHEBI:18420"/>
        <label>1</label>
    </ligand>
</feature>
<dbReference type="InterPro" id="IPR010074">
    <property type="entry name" value="PRibForGlyAmidine_synth_PurL"/>
</dbReference>
<comment type="similarity">
    <text evidence="8">Belongs to the FGAMS family.</text>
</comment>
<evidence type="ECO:0000256" key="4">
    <source>
        <dbReference type="ARBA" id="ARBA00022741"/>
    </source>
</evidence>
<dbReference type="Pfam" id="PF02769">
    <property type="entry name" value="AIRS_C"/>
    <property type="match status" value="2"/>
</dbReference>
<keyword evidence="7 8" id="KW-0460">Magnesium</keyword>
<dbReference type="PIRSF" id="PIRSF001587">
    <property type="entry name" value="FGAM_synthase_II"/>
    <property type="match status" value="1"/>
</dbReference>
<evidence type="ECO:0000259" key="9">
    <source>
        <dbReference type="Pfam" id="PF00586"/>
    </source>
</evidence>
<feature type="domain" description="PurM-like N-terminal" evidence="9">
    <location>
        <begin position="74"/>
        <end position="189"/>
    </location>
</feature>
<feature type="binding site" evidence="8">
    <location>
        <position position="52"/>
    </location>
    <ligand>
        <name>ATP</name>
        <dbReference type="ChEBI" id="CHEBI:30616"/>
    </ligand>
</feature>
<dbReference type="Gene3D" id="3.30.1330.10">
    <property type="entry name" value="PurM-like, N-terminal domain"/>
    <property type="match status" value="2"/>
</dbReference>
<feature type="binding site" evidence="8">
    <location>
        <position position="491"/>
    </location>
    <ligand>
        <name>ATP</name>
        <dbReference type="ChEBI" id="CHEBI:30616"/>
    </ligand>
</feature>
<name>A0A1H7ZI60_9SPHN</name>
<dbReference type="Gene3D" id="3.90.650.10">
    <property type="entry name" value="PurM-like C-terminal domain"/>
    <property type="match status" value="2"/>
</dbReference>
<feature type="binding site" evidence="8">
    <location>
        <begin position="312"/>
        <end position="314"/>
    </location>
    <ligand>
        <name>substrate</name>
    </ligand>
</feature>
<feature type="binding site" evidence="8">
    <location>
        <position position="91"/>
    </location>
    <ligand>
        <name>ATP</name>
        <dbReference type="ChEBI" id="CHEBI:30616"/>
    </ligand>
</feature>
<dbReference type="PANTHER" id="PTHR43555:SF1">
    <property type="entry name" value="PHOSPHORIBOSYLFORMYLGLYCINAMIDINE SYNTHASE SUBUNIT PURL"/>
    <property type="match status" value="1"/>
</dbReference>
<dbReference type="RefSeq" id="WP_093664027.1">
    <property type="nucleotide sequence ID" value="NZ_FOCF01000001.1"/>
</dbReference>
<dbReference type="AlphaFoldDB" id="A0A1H7ZI60"/>
<feature type="domain" description="PurM-like N-terminal" evidence="9">
    <location>
        <begin position="434"/>
        <end position="556"/>
    </location>
</feature>
<evidence type="ECO:0000313" key="12">
    <source>
        <dbReference type="EMBL" id="SEM58272.1"/>
    </source>
</evidence>
<keyword evidence="13" id="KW-1185">Reference proteome</keyword>
<dbReference type="CDD" id="cd02204">
    <property type="entry name" value="PurL_repeat2"/>
    <property type="match status" value="1"/>
</dbReference>
<dbReference type="EC" id="6.3.5.3" evidence="8"/>
<protein>
    <recommendedName>
        <fullName evidence="8">Phosphoribosylformylglycinamidine synthase subunit PurL</fullName>
        <shortName evidence="8">FGAM synthase</shortName>
        <ecNumber evidence="8">6.3.5.3</ecNumber>
    </recommendedName>
    <alternativeName>
        <fullName evidence="8">Formylglycinamide ribonucleotide amidotransferase subunit II</fullName>
        <shortName evidence="8">FGAR amidotransferase II</shortName>
        <shortName evidence="8">FGAR-AT II</shortName>
    </alternativeName>
    <alternativeName>
        <fullName evidence="8">Glutamine amidotransferase PurL</fullName>
    </alternativeName>
    <alternativeName>
        <fullName evidence="8">Phosphoribosylformylglycinamidine synthase subunit II</fullName>
    </alternativeName>
</protein>
<feature type="binding site" evidence="8">
    <location>
        <position position="116"/>
    </location>
    <ligand>
        <name>substrate</name>
    </ligand>
</feature>
<evidence type="ECO:0000256" key="2">
    <source>
        <dbReference type="ARBA" id="ARBA00022598"/>
    </source>
</evidence>
<comment type="subunit">
    <text evidence="8">Monomer. Part of the FGAM synthase complex composed of 1 PurL, 1 PurQ and 2 PurS subunits.</text>
</comment>
<dbReference type="InterPro" id="IPR041609">
    <property type="entry name" value="PurL_linker"/>
</dbReference>
<evidence type="ECO:0000259" key="11">
    <source>
        <dbReference type="Pfam" id="PF18072"/>
    </source>
</evidence>
<evidence type="ECO:0000313" key="13">
    <source>
        <dbReference type="Proteomes" id="UP000199206"/>
    </source>
</evidence>
<feature type="binding site" evidence="8">
    <location>
        <position position="268"/>
    </location>
    <ligand>
        <name>Mg(2+)</name>
        <dbReference type="ChEBI" id="CHEBI:18420"/>
        <label>2</label>
    </ligand>
</feature>
<evidence type="ECO:0000259" key="10">
    <source>
        <dbReference type="Pfam" id="PF02769"/>
    </source>
</evidence>
<organism evidence="12 13">
    <name type="scientific">Sphingomonas gellani</name>
    <dbReference type="NCBI Taxonomy" id="1166340"/>
    <lineage>
        <taxon>Bacteria</taxon>
        <taxon>Pseudomonadati</taxon>
        <taxon>Pseudomonadota</taxon>
        <taxon>Alphaproteobacteria</taxon>
        <taxon>Sphingomonadales</taxon>
        <taxon>Sphingomonadaceae</taxon>
        <taxon>Sphingomonas</taxon>
    </lineage>
</organism>
<evidence type="ECO:0000256" key="6">
    <source>
        <dbReference type="ARBA" id="ARBA00022840"/>
    </source>
</evidence>
<dbReference type="PANTHER" id="PTHR43555">
    <property type="entry name" value="PHOSPHORIBOSYLFORMYLGLYCINAMIDINE SYNTHASE SUBUNIT PURL"/>
    <property type="match status" value="1"/>
</dbReference>
<dbReference type="GO" id="GO:0005524">
    <property type="term" value="F:ATP binding"/>
    <property type="evidence" value="ECO:0007669"/>
    <property type="project" value="UniProtKB-UniRule"/>
</dbReference>
<gene>
    <name evidence="8" type="primary">purL</name>
    <name evidence="12" type="ORF">SAMN05192583_0717</name>
</gene>
<keyword evidence="2 8" id="KW-0436">Ligase</keyword>
<proteinExistence type="inferred from homology"/>
<dbReference type="NCBIfam" id="TIGR01736">
    <property type="entry name" value="FGAM_synth_II"/>
    <property type="match status" value="1"/>
</dbReference>
<dbReference type="Proteomes" id="UP000199206">
    <property type="component" value="Unassembled WGS sequence"/>
</dbReference>
<evidence type="ECO:0000256" key="1">
    <source>
        <dbReference type="ARBA" id="ARBA00022490"/>
    </source>
</evidence>
<feature type="active site" evidence="8">
    <location>
        <position position="49"/>
    </location>
</feature>
<feature type="binding site" evidence="8">
    <location>
        <position position="531"/>
    </location>
    <ligand>
        <name>substrate</name>
    </ligand>
</feature>
<evidence type="ECO:0000256" key="3">
    <source>
        <dbReference type="ARBA" id="ARBA00022723"/>
    </source>
</evidence>
<dbReference type="SUPFAM" id="SSF56042">
    <property type="entry name" value="PurM C-terminal domain-like"/>
    <property type="match status" value="2"/>
</dbReference>
<keyword evidence="4 8" id="KW-0547">Nucleotide-binding</keyword>
<dbReference type="NCBIfam" id="NF002290">
    <property type="entry name" value="PRK01213.1"/>
    <property type="match status" value="1"/>
</dbReference>
<comment type="subcellular location">
    <subcellularLocation>
        <location evidence="8">Cytoplasm</location>
    </subcellularLocation>
</comment>
<dbReference type="EMBL" id="FOCF01000001">
    <property type="protein sequence ID" value="SEM58272.1"/>
    <property type="molecule type" value="Genomic_DNA"/>
</dbReference>
<feature type="binding site" evidence="8">
    <location>
        <begin position="94"/>
        <end position="97"/>
    </location>
    <ligand>
        <name>substrate</name>
    </ligand>
</feature>
<dbReference type="Pfam" id="PF00586">
    <property type="entry name" value="AIRS"/>
    <property type="match status" value="2"/>
</dbReference>
<reference evidence="13" key="1">
    <citation type="submission" date="2016-10" db="EMBL/GenBank/DDBJ databases">
        <authorList>
            <person name="Varghese N."/>
            <person name="Submissions S."/>
        </authorList>
    </citation>
    <scope>NUCLEOTIDE SEQUENCE [LARGE SCALE GENOMIC DNA]</scope>
    <source>
        <strain evidence="13">S6-262</strain>
    </source>
</reference>
<dbReference type="InterPro" id="IPR036676">
    <property type="entry name" value="PurM-like_C_sf"/>
</dbReference>
<feature type="binding site" evidence="8">
    <location>
        <position position="117"/>
    </location>
    <ligand>
        <name>Mg(2+)</name>
        <dbReference type="ChEBI" id="CHEBI:18420"/>
        <label>2</label>
    </ligand>
</feature>
<evidence type="ECO:0000256" key="5">
    <source>
        <dbReference type="ARBA" id="ARBA00022755"/>
    </source>
</evidence>
<dbReference type="InterPro" id="IPR036921">
    <property type="entry name" value="PurM-like_N_sf"/>
</dbReference>
<feature type="binding site" evidence="8">
    <location>
        <position position="93"/>
    </location>
    <ligand>
        <name>Mg(2+)</name>
        <dbReference type="ChEBI" id="CHEBI:18420"/>
        <label>1</label>
    </ligand>
</feature>
<comment type="pathway">
    <text evidence="8">Purine metabolism; IMP biosynthesis via de novo pathway; 5-amino-1-(5-phospho-D-ribosyl)imidazole from N(2)-formyl-N(1)-(5-phospho-D-ribosyl)glycinamide: step 1/2.</text>
</comment>
<accession>A0A1H7ZI60</accession>
<feature type="domain" description="PurM-like C-terminal" evidence="10">
    <location>
        <begin position="202"/>
        <end position="356"/>
    </location>
</feature>
<comment type="function">
    <text evidence="8">Part of the phosphoribosylformylglycinamidine synthase complex involved in the purines biosynthetic pathway. Catalyzes the ATP-dependent conversion of formylglycinamide ribonucleotide (FGAR) and glutamine to yield formylglycinamidine ribonucleotide (FGAM) and glutamate. The FGAM synthase complex is composed of three subunits. PurQ produces an ammonia molecule by converting glutamine to glutamate. PurL transfers the ammonia molecule to FGAR to form FGAM in an ATP-dependent manner. PurS interacts with PurQ and PurL and is thought to assist in the transfer of the ammonia molecule from PurQ to PurL.</text>
</comment>
<sequence length="746" mass="79045">MTQTAPAITAETVAQHGLSPEEYDRVLHALGREPNRVELGIFSVMWSEHCSYKSSRIHLKKLPTEGPQVICGPGENAGVVDIGDGQAAIFKMESHNHPSYIEPYQGAATGVGGILRDVFTMGARPIANLNALRFGRPDHPKMRHLIAGVVHGIGGYGNCVGVPTVGGEVNFHPAYDGNILVNAMTVGIADTDKIFYSAASGIGNPIVYVGSKTGRDGIHGATMASADFGEDAEEKRPTVQVGDPFTEKLLIEACLELMATDVIVAIQDMGAAGLTSSSVEMASKGGVGIELVMDDVPQREEGMTPYEMMLSESQERMLMVLKPGREPEAEAIFRKWELDFAVIGHVTDTGRMVLRHKGEVVCDIPLGPLADEAPLYDRPHVPTPPPSPLPEGLGTRDIAADLLTLMGSPDIASRRWIWEQYDHMVGADTVQRPGGDAAVVRVHGTDKALAMTTDCTPRYCHADPVQGGRQAVAETWRNLTAVGATPLAITNCLNFANPQRPEIMGQIVGCLEGMSEACRALDYPIVSGNVSLYNESKATGGGSAILPTPAIGGVGLLADWSRSMTIAFKGSGDIILAVGTRKGHLGQSLWLRECRGVEGADAGPPPSVDLAAERTTGDFIRSGIAAGHVSACHDVADGGIAVALAEMALAGDIGAMIDRKQPFDCARAFFAEDQGVYIVTINDHALLDFLGTAHAAGVEVEPLGRTGGKRLIFERPDRDDVVTLDALRQAHEAFLPALMGADAALA</sequence>
<dbReference type="InterPro" id="IPR010918">
    <property type="entry name" value="PurM-like_C_dom"/>
</dbReference>
<keyword evidence="1 8" id="KW-0963">Cytoplasm</keyword>